<evidence type="ECO:0000313" key="3">
    <source>
        <dbReference type="Proteomes" id="UP000756132"/>
    </source>
</evidence>
<name>A0A9Q8UUL0_PASFU</name>
<dbReference type="GeneID" id="71991666"/>
<dbReference type="Pfam" id="PF06985">
    <property type="entry name" value="HET"/>
    <property type="match status" value="1"/>
</dbReference>
<dbReference type="RefSeq" id="XP_047767417.1">
    <property type="nucleotide sequence ID" value="XM_047910936.1"/>
</dbReference>
<evidence type="ECO:0000259" key="1">
    <source>
        <dbReference type="Pfam" id="PF06985"/>
    </source>
</evidence>
<sequence>MSGSAQHTAFSHGPDNVSYKYKPLHEEDIRIVKFDTEASRDDLRLLSEHRPRGMEIPYYALSYCWGDARVQKRITLDDQSFMVTSSLLEALTALSAWLGPKHAYWIDAICINQHDINERNSQVQQMWRIFSGAVRVVSWLGPDDHDTKALFDAWTKAGNETTEVDEAIVERGIGAILSRPYFTRTWVIPEIMQARKIVLACGSSYFPQRAMQAWLSMTSSALRNRHELLLCSHLRRFSDLPKIALSSPFQLNVVITAYESSSCSDPRDRVFAMLSDPGTVALRPALWLKADYSLTVEELWLEVMRQHTALNLHHAWDQLANDVSGFGSCLADALGVRVRSEPFGRWLAQQIGIAWQPDDCSSHVAVLKAGGVIMIGRALHPII</sequence>
<accession>A0A9Q8UUL0</accession>
<dbReference type="EMBL" id="CP090172">
    <property type="protein sequence ID" value="UJO23051.1"/>
    <property type="molecule type" value="Genomic_DNA"/>
</dbReference>
<reference evidence="2" key="1">
    <citation type="submission" date="2021-12" db="EMBL/GenBank/DDBJ databases">
        <authorList>
            <person name="Zaccaron A."/>
            <person name="Stergiopoulos I."/>
        </authorList>
    </citation>
    <scope>NUCLEOTIDE SEQUENCE</scope>
    <source>
        <strain evidence="2">Race5_Kim</strain>
    </source>
</reference>
<dbReference type="InterPro" id="IPR010730">
    <property type="entry name" value="HET"/>
</dbReference>
<protein>
    <submittedName>
        <fullName evidence="2">Heterokaryon incompatibility protein 6, OR allele</fullName>
    </submittedName>
</protein>
<organism evidence="2 3">
    <name type="scientific">Passalora fulva</name>
    <name type="common">Tomato leaf mold</name>
    <name type="synonym">Cladosporium fulvum</name>
    <dbReference type="NCBI Taxonomy" id="5499"/>
    <lineage>
        <taxon>Eukaryota</taxon>
        <taxon>Fungi</taxon>
        <taxon>Dikarya</taxon>
        <taxon>Ascomycota</taxon>
        <taxon>Pezizomycotina</taxon>
        <taxon>Dothideomycetes</taxon>
        <taxon>Dothideomycetidae</taxon>
        <taxon>Mycosphaerellales</taxon>
        <taxon>Mycosphaerellaceae</taxon>
        <taxon>Fulvia</taxon>
    </lineage>
</organism>
<dbReference type="InterPro" id="IPR052895">
    <property type="entry name" value="HetReg/Transcr_Mod"/>
</dbReference>
<proteinExistence type="predicted"/>
<feature type="domain" description="Heterokaryon incompatibility" evidence="1">
    <location>
        <begin position="58"/>
        <end position="190"/>
    </location>
</feature>
<evidence type="ECO:0000313" key="2">
    <source>
        <dbReference type="EMBL" id="UJO23051.1"/>
    </source>
</evidence>
<dbReference type="KEGG" id="ffu:CLAFUR5_11788"/>
<dbReference type="PANTHER" id="PTHR24148:SF73">
    <property type="entry name" value="HET DOMAIN PROTEIN (AFU_ORTHOLOGUE AFUA_8G01020)"/>
    <property type="match status" value="1"/>
</dbReference>
<gene>
    <name evidence="2" type="ORF">CLAFUR5_11788</name>
</gene>
<dbReference type="PANTHER" id="PTHR24148">
    <property type="entry name" value="ANKYRIN REPEAT DOMAIN-CONTAINING PROTEIN 39 HOMOLOG-RELATED"/>
    <property type="match status" value="1"/>
</dbReference>
<dbReference type="OrthoDB" id="2157530at2759"/>
<dbReference type="OMA" id="QQMWRIF"/>
<keyword evidence="3" id="KW-1185">Reference proteome</keyword>
<dbReference type="AlphaFoldDB" id="A0A9Q8UUL0"/>
<dbReference type="Proteomes" id="UP000756132">
    <property type="component" value="Chromosome 10"/>
</dbReference>
<reference evidence="2" key="2">
    <citation type="journal article" date="2022" name="Microb. Genom.">
        <title>A chromosome-scale genome assembly of the tomato pathogen Cladosporium fulvum reveals a compartmentalized genome architecture and the presence of a dispensable chromosome.</title>
        <authorList>
            <person name="Zaccaron A.Z."/>
            <person name="Chen L.H."/>
            <person name="Samaras A."/>
            <person name="Stergiopoulos I."/>
        </authorList>
    </citation>
    <scope>NUCLEOTIDE SEQUENCE</scope>
    <source>
        <strain evidence="2">Race5_Kim</strain>
    </source>
</reference>